<dbReference type="NCBIfam" id="TIGR00585">
    <property type="entry name" value="mutl"/>
    <property type="match status" value="1"/>
</dbReference>
<feature type="region of interest" description="Disordered" evidence="3">
    <location>
        <begin position="556"/>
        <end position="575"/>
    </location>
</feature>
<dbReference type="SUPFAM" id="SSF118116">
    <property type="entry name" value="DNA mismatch repair protein MutL"/>
    <property type="match status" value="1"/>
</dbReference>
<dbReference type="OrthoDB" id="10254304at2759"/>
<accession>A0A7R9PXF5</accession>
<dbReference type="FunFam" id="3.30.565.10:FF:000017">
    <property type="entry name" value="PMS1 homolog 1, mismatch repair system component"/>
    <property type="match status" value="1"/>
</dbReference>
<evidence type="ECO:0000313" key="7">
    <source>
        <dbReference type="Proteomes" id="UP000759131"/>
    </source>
</evidence>
<dbReference type="Gene3D" id="3.30.1370.100">
    <property type="entry name" value="MutL, C-terminal domain, regulatory subdomain"/>
    <property type="match status" value="1"/>
</dbReference>
<dbReference type="InterPro" id="IPR042120">
    <property type="entry name" value="MutL_C_dimsub"/>
</dbReference>
<dbReference type="SMART" id="SM01340">
    <property type="entry name" value="DNA_mis_repair"/>
    <property type="match status" value="1"/>
</dbReference>
<dbReference type="InterPro" id="IPR042121">
    <property type="entry name" value="MutL_C_regsub"/>
</dbReference>
<dbReference type="CDD" id="cd16926">
    <property type="entry name" value="HATPase_MutL-MLH-PMS-like"/>
    <property type="match status" value="1"/>
</dbReference>
<evidence type="ECO:0000256" key="1">
    <source>
        <dbReference type="ARBA" id="ARBA00006082"/>
    </source>
</evidence>
<dbReference type="InterPro" id="IPR014790">
    <property type="entry name" value="MutL_C"/>
</dbReference>
<feature type="domain" description="DNA mismatch repair protein S5" evidence="5">
    <location>
        <begin position="227"/>
        <end position="351"/>
    </location>
</feature>
<dbReference type="PANTHER" id="PTHR10073">
    <property type="entry name" value="DNA MISMATCH REPAIR PROTEIN MLH, PMS, MUTL"/>
    <property type="match status" value="1"/>
</dbReference>
<dbReference type="FunFam" id="3.30.1370.100:FF:000001">
    <property type="entry name" value="Mismatch repair endonuclease pms1, putative"/>
    <property type="match status" value="1"/>
</dbReference>
<evidence type="ECO:0000313" key="6">
    <source>
        <dbReference type="EMBL" id="CAD7623516.1"/>
    </source>
</evidence>
<dbReference type="SMART" id="SM00853">
    <property type="entry name" value="MutL_C"/>
    <property type="match status" value="1"/>
</dbReference>
<dbReference type="SUPFAM" id="SSF55874">
    <property type="entry name" value="ATPase domain of HSP90 chaperone/DNA topoisomerase II/histidine kinase"/>
    <property type="match status" value="1"/>
</dbReference>
<dbReference type="InterPro" id="IPR036890">
    <property type="entry name" value="HATPase_C_sf"/>
</dbReference>
<dbReference type="GO" id="GO:0140664">
    <property type="term" value="F:ATP-dependent DNA damage sensor activity"/>
    <property type="evidence" value="ECO:0007669"/>
    <property type="project" value="InterPro"/>
</dbReference>
<dbReference type="PROSITE" id="PS00058">
    <property type="entry name" value="DNA_MISMATCH_REPAIR_1"/>
    <property type="match status" value="1"/>
</dbReference>
<name>A0A7R9PXF5_9ACAR</name>
<dbReference type="InterPro" id="IPR038973">
    <property type="entry name" value="MutL/Mlh/Pms-like"/>
</dbReference>
<comment type="similarity">
    <text evidence="1">Belongs to the DNA mismatch repair MutL/HexB family.</text>
</comment>
<dbReference type="Pfam" id="PF13589">
    <property type="entry name" value="HATPase_c_3"/>
    <property type="match status" value="1"/>
</dbReference>
<dbReference type="InterPro" id="IPR002099">
    <property type="entry name" value="MutL/Mlh/PMS"/>
</dbReference>
<feature type="domain" description="MutL C-terminal dimerisation" evidence="4">
    <location>
        <begin position="636"/>
        <end position="783"/>
    </location>
</feature>
<dbReference type="EMBL" id="CAJPIZ010001702">
    <property type="protein sequence ID" value="CAG2103946.1"/>
    <property type="molecule type" value="Genomic_DNA"/>
</dbReference>
<dbReference type="Proteomes" id="UP000759131">
    <property type="component" value="Unassembled WGS sequence"/>
</dbReference>
<dbReference type="InterPro" id="IPR020568">
    <property type="entry name" value="Ribosomal_Su5_D2-typ_SF"/>
</dbReference>
<reference evidence="6" key="1">
    <citation type="submission" date="2020-11" db="EMBL/GenBank/DDBJ databases">
        <authorList>
            <person name="Tran Van P."/>
        </authorList>
    </citation>
    <scope>NUCLEOTIDE SEQUENCE</scope>
</reference>
<dbReference type="InterPro" id="IPR013507">
    <property type="entry name" value="DNA_mismatch_S5_2-like"/>
</dbReference>
<dbReference type="GO" id="GO:0032389">
    <property type="term" value="C:MutLalpha complex"/>
    <property type="evidence" value="ECO:0007669"/>
    <property type="project" value="TreeGrafter"/>
</dbReference>
<dbReference type="Pfam" id="PF01119">
    <property type="entry name" value="DNA_mis_repair"/>
    <property type="match status" value="1"/>
</dbReference>
<dbReference type="Gene3D" id="3.30.230.10">
    <property type="match status" value="1"/>
</dbReference>
<dbReference type="Gene3D" id="3.30.565.10">
    <property type="entry name" value="Histidine kinase-like ATPase, C-terminal domain"/>
    <property type="match status" value="1"/>
</dbReference>
<dbReference type="Gene3D" id="3.30.1540.20">
    <property type="entry name" value="MutL, C-terminal domain, dimerisation subdomain"/>
    <property type="match status" value="1"/>
</dbReference>
<dbReference type="AlphaFoldDB" id="A0A7R9PXF5"/>
<evidence type="ECO:0000256" key="2">
    <source>
        <dbReference type="ARBA" id="ARBA00022763"/>
    </source>
</evidence>
<dbReference type="InterPro" id="IPR014762">
    <property type="entry name" value="DNA_mismatch_repair_CS"/>
</dbReference>
<dbReference type="GO" id="GO:0006298">
    <property type="term" value="P:mismatch repair"/>
    <property type="evidence" value="ECO:0007669"/>
    <property type="project" value="InterPro"/>
</dbReference>
<protein>
    <submittedName>
        <fullName evidence="6">Uncharacterized protein</fullName>
    </submittedName>
</protein>
<evidence type="ECO:0000259" key="5">
    <source>
        <dbReference type="SMART" id="SM01340"/>
    </source>
</evidence>
<organism evidence="6">
    <name type="scientific">Medioppia subpectinata</name>
    <dbReference type="NCBI Taxonomy" id="1979941"/>
    <lineage>
        <taxon>Eukaryota</taxon>
        <taxon>Metazoa</taxon>
        <taxon>Ecdysozoa</taxon>
        <taxon>Arthropoda</taxon>
        <taxon>Chelicerata</taxon>
        <taxon>Arachnida</taxon>
        <taxon>Acari</taxon>
        <taxon>Acariformes</taxon>
        <taxon>Sarcoptiformes</taxon>
        <taxon>Oribatida</taxon>
        <taxon>Brachypylina</taxon>
        <taxon>Oppioidea</taxon>
        <taxon>Oppiidae</taxon>
        <taxon>Medioppia</taxon>
    </lineage>
</organism>
<dbReference type="CDD" id="cd03484">
    <property type="entry name" value="MutL_Trans_hPMS_2_like"/>
    <property type="match status" value="1"/>
</dbReference>
<dbReference type="InterPro" id="IPR037198">
    <property type="entry name" value="MutL_C_sf"/>
</dbReference>
<keyword evidence="2" id="KW-0227">DNA damage</keyword>
<dbReference type="GO" id="GO:0030983">
    <property type="term" value="F:mismatched DNA binding"/>
    <property type="evidence" value="ECO:0007669"/>
    <property type="project" value="InterPro"/>
</dbReference>
<dbReference type="PANTHER" id="PTHR10073:SF52">
    <property type="entry name" value="MISMATCH REPAIR ENDONUCLEASE PMS2"/>
    <property type="match status" value="1"/>
</dbReference>
<keyword evidence="7" id="KW-1185">Reference proteome</keyword>
<dbReference type="InterPro" id="IPR014721">
    <property type="entry name" value="Ribsml_uS5_D2-typ_fold_subgr"/>
</dbReference>
<gene>
    <name evidence="6" type="ORF">OSB1V03_LOCUS3971</name>
</gene>
<dbReference type="EMBL" id="OC856277">
    <property type="protein sequence ID" value="CAD7623516.1"/>
    <property type="molecule type" value="Genomic_DNA"/>
</dbReference>
<dbReference type="GO" id="GO:0005524">
    <property type="term" value="F:ATP binding"/>
    <property type="evidence" value="ECO:0007669"/>
    <property type="project" value="InterPro"/>
</dbReference>
<dbReference type="GO" id="GO:0016887">
    <property type="term" value="F:ATP hydrolysis activity"/>
    <property type="evidence" value="ECO:0007669"/>
    <property type="project" value="InterPro"/>
</dbReference>
<evidence type="ECO:0000256" key="3">
    <source>
        <dbReference type="SAM" id="MobiDB-lite"/>
    </source>
</evidence>
<proteinExistence type="inferred from homology"/>
<sequence>MSSSEPTADDTSLRPIRAIDEQTARRLLSAQVITTLSSVVKELLENAIDADATVITIRLKEFGRDLIEVTDNGFGIDGSNFDILAKRHCTSKLSNFEDLSWIKSFGFRGEALNSLCTLADVSIQTRHLSAIVGTRLKFDSKAIIIAREPMARTVGTAVSVEQLFHRIPVRRKEFCANIGREFDKMVRLVSGYCIGCVGLRITLSNQLANKPKQTVLSSPGISLKNNIVEIFDTKQMQALVELTSDPIPGSQPSLRITGFISKCDSGCGRRTTDRQYYYVNRRPCDMKKLQKFVNDIYRAFNRDQYPFVLINIEMDTNCVDFNLSPDKRELLISNEEFIFTTIQETLQRLFKKENSCSLVSMTNYTQTNITAFVTQRKRPIETIDDEEVSSLTTSPLKVTRSRSPCDSPFQVTTSREAITPPIRPSNDRTASASRDEELVIEKPQKFTTALNVMKATDVQIPRFGGQSSGSRGSMNTFRINGNNERQQSFHSNEKSKEINFHVKEVPINTTPKEPIISNDFYTSNRVVVESTSRVVPPKKPCLTECSIVVESDDEEEGCGQPKSVIEPKKSDENGDQITDIDIHTIREDLRRFVGQRIQEPEMRPRFSAQIKSSQNDRAEQELHHELKKTSFDEMQIIGQFNNGFIVTRLVGDLFIVDQHATNERYNYERLLTTTTVNTQNLVVPMALELSASSEQVVIDHMQTFRRLGFGLVVNDAAEAGHRLHVSALPTTGDWMATKEDIDEIVGLIIETPIELLTDYKLNGFKKVIASRACRSSVMIGDSLNTSQMKTIVSQMSGCENPWHCAHNRPTIRHLANLDKLSSLSSHNS</sequence>
<evidence type="ECO:0000259" key="4">
    <source>
        <dbReference type="SMART" id="SM00853"/>
    </source>
</evidence>
<dbReference type="SUPFAM" id="SSF54211">
    <property type="entry name" value="Ribosomal protein S5 domain 2-like"/>
    <property type="match status" value="1"/>
</dbReference>
<dbReference type="Pfam" id="PF08676">
    <property type="entry name" value="MutL_C"/>
    <property type="match status" value="1"/>
</dbReference>